<evidence type="ECO:0000256" key="1">
    <source>
        <dbReference type="PROSITE-ProRule" id="PRU00339"/>
    </source>
</evidence>
<dbReference type="Pfam" id="PF13560">
    <property type="entry name" value="HTH_31"/>
    <property type="match status" value="1"/>
</dbReference>
<dbReference type="SMART" id="SM00028">
    <property type="entry name" value="TPR"/>
    <property type="match status" value="6"/>
</dbReference>
<dbReference type="PROSITE" id="PS50943">
    <property type="entry name" value="HTH_CROC1"/>
    <property type="match status" value="1"/>
</dbReference>
<dbReference type="Proteomes" id="UP000730482">
    <property type="component" value="Unassembled WGS sequence"/>
</dbReference>
<accession>A0ABS5L3I7</accession>
<feature type="non-terminal residue" evidence="4">
    <location>
        <position position="847"/>
    </location>
</feature>
<sequence length="847" mass="89531">MGEDVVRAFAEVLREHRLRAGLTQEQLADLSGVSVRTIAALEAGRGRTPRPSSVTRLAEALRLPEDARLELVAAAVTSVTSEVGAVAEAGATGRADATGVAGPEAGLSWRFLPHDVGDFVGRDADLARFHELVTAGDRADGAAGPVTIVTIDGMAGVGKSALALHAAHGVADRYPDGQFFLRFHGFTPGRAPVDPATALQRFLGMVGVPEKRIPADAEDRAALWRATLAGRRVLVVLDDAPDADHVRPLIPGGPGSLVVVTSRRRLAGLDGAAALSLGVFEHDDALALFQRVAGTGHSRVHDASDGGVARGGSTPDGSASDGSASGGSTAAILDACGHLPLAIRIAAAWLAHRPVWTVRDLAYRLAADDRPLAELSQADRAVASAFNVSYAQLDGDHRRMFRLLAAVPGEDVDVYAAAALAALPVRHADGLLQRLLDDHLVLQASPGRFHLHDLIAEFASELVADTDPPDWREAALERLVDYYLAASAAASDAYMPEEAGRRPETPKANAEIPVFADIPAATQWLEAELGDILAAALAAADAGSDRTPLLSRLLFRFLHDTSHHREAILLHGRAVAADDPENVGYALTNLAGTYRVLGRYQESVIAGNRAAEVFGARGELPGRARALGNLALSLHRLGRYDEAIDVLTEGIAIYHEAGDRLGEARLLGNLGGVLNLARRLDAVLPVLLRAVELGREIGTAGPLSIALGNIGSFYIDHGRHDEALAVLNEALELDMRRGRPADVAATQSSLGVVYGMRGEYEQAILMHRESVEFFEAAGIQDALGEALCELAGSLRRSGRPAEAVAEYRRAIESCEQVDNRREIAEAHAGLGYALAELGDADGARGHW</sequence>
<feature type="domain" description="HTH cro/C1-type" evidence="3">
    <location>
        <begin position="13"/>
        <end position="68"/>
    </location>
</feature>
<dbReference type="InterPro" id="IPR001387">
    <property type="entry name" value="Cro/C1-type_HTH"/>
</dbReference>
<dbReference type="SMART" id="SM00530">
    <property type="entry name" value="HTH_XRE"/>
    <property type="match status" value="1"/>
</dbReference>
<dbReference type="PROSITE" id="PS50005">
    <property type="entry name" value="TPR"/>
    <property type="match status" value="1"/>
</dbReference>
<feature type="region of interest" description="Disordered" evidence="2">
    <location>
        <begin position="297"/>
        <end position="324"/>
    </location>
</feature>
<dbReference type="Gene3D" id="3.40.50.300">
    <property type="entry name" value="P-loop containing nucleotide triphosphate hydrolases"/>
    <property type="match status" value="1"/>
</dbReference>
<dbReference type="InterPro" id="IPR019734">
    <property type="entry name" value="TPR_rpt"/>
</dbReference>
<dbReference type="PRINTS" id="PR00364">
    <property type="entry name" value="DISEASERSIST"/>
</dbReference>
<keyword evidence="5" id="KW-1185">Reference proteome</keyword>
<organism evidence="4 5">
    <name type="scientific">Catenulispora pinistramenti</name>
    <dbReference type="NCBI Taxonomy" id="2705254"/>
    <lineage>
        <taxon>Bacteria</taxon>
        <taxon>Bacillati</taxon>
        <taxon>Actinomycetota</taxon>
        <taxon>Actinomycetes</taxon>
        <taxon>Catenulisporales</taxon>
        <taxon>Catenulisporaceae</taxon>
        <taxon>Catenulispora</taxon>
    </lineage>
</organism>
<comment type="caution">
    <text evidence="4">The sequence shown here is derived from an EMBL/GenBank/DDBJ whole genome shotgun (WGS) entry which is preliminary data.</text>
</comment>
<evidence type="ECO:0000259" key="3">
    <source>
        <dbReference type="PROSITE" id="PS50943"/>
    </source>
</evidence>
<evidence type="ECO:0000313" key="4">
    <source>
        <dbReference type="EMBL" id="MBS2552905.1"/>
    </source>
</evidence>
<name>A0ABS5L3I7_9ACTN</name>
<feature type="repeat" description="TPR" evidence="1">
    <location>
        <begin position="704"/>
        <end position="737"/>
    </location>
</feature>
<keyword evidence="1" id="KW-0802">TPR repeat</keyword>
<dbReference type="InterPro" id="IPR011990">
    <property type="entry name" value="TPR-like_helical_dom_sf"/>
</dbReference>
<proteinExistence type="predicted"/>
<dbReference type="SUPFAM" id="SSF47413">
    <property type="entry name" value="lambda repressor-like DNA-binding domains"/>
    <property type="match status" value="1"/>
</dbReference>
<dbReference type="PANTHER" id="PTHR47691:SF3">
    <property type="entry name" value="HTH-TYPE TRANSCRIPTIONAL REGULATOR RV0890C-RELATED"/>
    <property type="match status" value="1"/>
</dbReference>
<dbReference type="SUPFAM" id="SSF48452">
    <property type="entry name" value="TPR-like"/>
    <property type="match status" value="2"/>
</dbReference>
<gene>
    <name evidence="4" type="ORF">KGQ19_39240</name>
</gene>
<dbReference type="InterPro" id="IPR002182">
    <property type="entry name" value="NB-ARC"/>
</dbReference>
<dbReference type="CDD" id="cd00093">
    <property type="entry name" value="HTH_XRE"/>
    <property type="match status" value="1"/>
</dbReference>
<dbReference type="Pfam" id="PF00931">
    <property type="entry name" value="NB-ARC"/>
    <property type="match status" value="1"/>
</dbReference>
<reference evidence="4 5" key="1">
    <citation type="submission" date="2020-02" db="EMBL/GenBank/DDBJ databases">
        <title>Acidophilic actinobacteria isolated from forest soil.</title>
        <authorList>
            <person name="Golinska P."/>
        </authorList>
    </citation>
    <scope>NUCLEOTIDE SEQUENCE [LARGE SCALE GENOMIC DNA]</scope>
    <source>
        <strain evidence="4 5">NL8</strain>
    </source>
</reference>
<dbReference type="InterPro" id="IPR010982">
    <property type="entry name" value="Lambda_DNA-bd_dom_sf"/>
</dbReference>
<evidence type="ECO:0000313" key="5">
    <source>
        <dbReference type="Proteomes" id="UP000730482"/>
    </source>
</evidence>
<feature type="compositionally biased region" description="Low complexity" evidence="2">
    <location>
        <begin position="311"/>
        <end position="324"/>
    </location>
</feature>
<evidence type="ECO:0000256" key="2">
    <source>
        <dbReference type="SAM" id="MobiDB-lite"/>
    </source>
</evidence>
<dbReference type="PANTHER" id="PTHR47691">
    <property type="entry name" value="REGULATOR-RELATED"/>
    <property type="match status" value="1"/>
</dbReference>
<dbReference type="InterPro" id="IPR027417">
    <property type="entry name" value="P-loop_NTPase"/>
</dbReference>
<protein>
    <submittedName>
        <fullName evidence="4">Tetratricopeptide repeat protein</fullName>
    </submittedName>
</protein>
<dbReference type="Gene3D" id="1.25.40.10">
    <property type="entry name" value="Tetratricopeptide repeat domain"/>
    <property type="match status" value="1"/>
</dbReference>
<dbReference type="Gene3D" id="1.10.260.40">
    <property type="entry name" value="lambda repressor-like DNA-binding domains"/>
    <property type="match status" value="1"/>
</dbReference>
<dbReference type="Pfam" id="PF13424">
    <property type="entry name" value="TPR_12"/>
    <property type="match status" value="2"/>
</dbReference>
<dbReference type="EMBL" id="JAAFYZ010000218">
    <property type="protein sequence ID" value="MBS2552905.1"/>
    <property type="molecule type" value="Genomic_DNA"/>
</dbReference>
<dbReference type="SUPFAM" id="SSF52540">
    <property type="entry name" value="P-loop containing nucleoside triphosphate hydrolases"/>
    <property type="match status" value="1"/>
</dbReference>